<evidence type="ECO:0000313" key="7">
    <source>
        <dbReference type="EMBL" id="KAI5384636.1"/>
    </source>
</evidence>
<dbReference type="AlphaFoldDB" id="A0A9D4ZTW8"/>
<evidence type="ECO:0000256" key="5">
    <source>
        <dbReference type="SAM" id="MobiDB-lite"/>
    </source>
</evidence>
<dbReference type="GO" id="GO:0043565">
    <property type="term" value="F:sequence-specific DNA binding"/>
    <property type="evidence" value="ECO:0007669"/>
    <property type="project" value="InterPro"/>
</dbReference>
<evidence type="ECO:0000259" key="6">
    <source>
        <dbReference type="PROSITE" id="PS50114"/>
    </source>
</evidence>
<dbReference type="Pfam" id="PF00320">
    <property type="entry name" value="GATA"/>
    <property type="match status" value="1"/>
</dbReference>
<feature type="domain" description="GATA-type" evidence="6">
    <location>
        <begin position="7"/>
        <end position="40"/>
    </location>
</feature>
<dbReference type="CDD" id="cd00202">
    <property type="entry name" value="ZnF_GATA"/>
    <property type="match status" value="1"/>
</dbReference>
<keyword evidence="3" id="KW-0804">Transcription</keyword>
<dbReference type="SMART" id="SM00401">
    <property type="entry name" value="ZnF_GATA"/>
    <property type="match status" value="1"/>
</dbReference>
<keyword evidence="4" id="KW-0479">Metal-binding</keyword>
<dbReference type="GO" id="GO:0008270">
    <property type="term" value="F:zinc ion binding"/>
    <property type="evidence" value="ECO:0007669"/>
    <property type="project" value="UniProtKB-KW"/>
</dbReference>
<dbReference type="PANTHER" id="PTHR46855">
    <property type="entry name" value="OSJNBB0038F03.10 PROTEIN"/>
    <property type="match status" value="1"/>
</dbReference>
<evidence type="ECO:0000256" key="4">
    <source>
        <dbReference type="PROSITE-ProRule" id="PRU00094"/>
    </source>
</evidence>
<dbReference type="GO" id="GO:0006355">
    <property type="term" value="P:regulation of DNA-templated transcription"/>
    <property type="evidence" value="ECO:0007669"/>
    <property type="project" value="InterPro"/>
</dbReference>
<name>A0A9D4ZTW8_PEA</name>
<keyword evidence="4" id="KW-0863">Zinc-finger</keyword>
<comment type="caution">
    <text evidence="7">The sequence shown here is derived from an EMBL/GenBank/DDBJ whole genome shotgun (WGS) entry which is preliminary data.</text>
</comment>
<keyword evidence="1" id="KW-0805">Transcription regulation</keyword>
<evidence type="ECO:0000256" key="3">
    <source>
        <dbReference type="ARBA" id="ARBA00023163"/>
    </source>
</evidence>
<keyword evidence="4" id="KW-0862">Zinc</keyword>
<dbReference type="PROSITE" id="PS50114">
    <property type="entry name" value="GATA_ZN_FINGER_2"/>
    <property type="match status" value="1"/>
</dbReference>
<dbReference type="InterPro" id="IPR013088">
    <property type="entry name" value="Znf_NHR/GATA"/>
</dbReference>
<evidence type="ECO:0000313" key="8">
    <source>
        <dbReference type="Proteomes" id="UP001058974"/>
    </source>
</evidence>
<evidence type="ECO:0000256" key="2">
    <source>
        <dbReference type="ARBA" id="ARBA00023125"/>
    </source>
</evidence>
<dbReference type="InterPro" id="IPR000679">
    <property type="entry name" value="Znf_GATA"/>
</dbReference>
<accession>A0A9D4ZTW8</accession>
<dbReference type="Proteomes" id="UP001058974">
    <property type="component" value="Chromosome 7"/>
</dbReference>
<dbReference type="PROSITE" id="PS00344">
    <property type="entry name" value="GATA_ZN_FINGER_1"/>
    <property type="match status" value="1"/>
</dbReference>
<dbReference type="PANTHER" id="PTHR46855:SF21">
    <property type="entry name" value="GATA ZINC FINGER PROTEIN"/>
    <property type="match status" value="1"/>
</dbReference>
<dbReference type="OrthoDB" id="515401at2759"/>
<feature type="region of interest" description="Disordered" evidence="5">
    <location>
        <begin position="64"/>
        <end position="91"/>
    </location>
</feature>
<sequence length="153" mass="17550">MGRNGPCFHCGINSTPLWRQGPTNKPVLCNACGTRYRLRGDLDNYFPKYCLPKELSCRNNDFNENSPSKVLNLDDDEKHLNPLKSRTPSKKHSLRIVNKRKTPMEKFHKQLLKELKYENIPNESSPEEALLFENVNNFIPSNEIGVGVVLLKP</sequence>
<keyword evidence="2" id="KW-0238">DNA-binding</keyword>
<proteinExistence type="predicted"/>
<reference evidence="7 8" key="1">
    <citation type="journal article" date="2022" name="Nat. Genet.">
        <title>Improved pea reference genome and pan-genome highlight genomic features and evolutionary characteristics.</title>
        <authorList>
            <person name="Yang T."/>
            <person name="Liu R."/>
            <person name="Luo Y."/>
            <person name="Hu S."/>
            <person name="Wang D."/>
            <person name="Wang C."/>
            <person name="Pandey M.K."/>
            <person name="Ge S."/>
            <person name="Xu Q."/>
            <person name="Li N."/>
            <person name="Li G."/>
            <person name="Huang Y."/>
            <person name="Saxena R.K."/>
            <person name="Ji Y."/>
            <person name="Li M."/>
            <person name="Yan X."/>
            <person name="He Y."/>
            <person name="Liu Y."/>
            <person name="Wang X."/>
            <person name="Xiang C."/>
            <person name="Varshney R.K."/>
            <person name="Ding H."/>
            <person name="Gao S."/>
            <person name="Zong X."/>
        </authorList>
    </citation>
    <scope>NUCLEOTIDE SEQUENCE [LARGE SCALE GENOMIC DNA]</scope>
    <source>
        <strain evidence="7 8">cv. Zhongwan 6</strain>
    </source>
</reference>
<organism evidence="7 8">
    <name type="scientific">Pisum sativum</name>
    <name type="common">Garden pea</name>
    <name type="synonym">Lathyrus oleraceus</name>
    <dbReference type="NCBI Taxonomy" id="3888"/>
    <lineage>
        <taxon>Eukaryota</taxon>
        <taxon>Viridiplantae</taxon>
        <taxon>Streptophyta</taxon>
        <taxon>Embryophyta</taxon>
        <taxon>Tracheophyta</taxon>
        <taxon>Spermatophyta</taxon>
        <taxon>Magnoliopsida</taxon>
        <taxon>eudicotyledons</taxon>
        <taxon>Gunneridae</taxon>
        <taxon>Pentapetalae</taxon>
        <taxon>rosids</taxon>
        <taxon>fabids</taxon>
        <taxon>Fabales</taxon>
        <taxon>Fabaceae</taxon>
        <taxon>Papilionoideae</taxon>
        <taxon>50 kb inversion clade</taxon>
        <taxon>NPAAA clade</taxon>
        <taxon>Hologalegina</taxon>
        <taxon>IRL clade</taxon>
        <taxon>Fabeae</taxon>
        <taxon>Lathyrus</taxon>
    </lineage>
</organism>
<protein>
    <recommendedName>
        <fullName evidence="6">GATA-type domain-containing protein</fullName>
    </recommendedName>
</protein>
<dbReference type="InterPro" id="IPR044589">
    <property type="entry name" value="GATA26/27"/>
</dbReference>
<dbReference type="EMBL" id="JAMSHJ010000007">
    <property type="protein sequence ID" value="KAI5384636.1"/>
    <property type="molecule type" value="Genomic_DNA"/>
</dbReference>
<evidence type="ECO:0000256" key="1">
    <source>
        <dbReference type="ARBA" id="ARBA00023015"/>
    </source>
</evidence>
<dbReference type="Gramene" id="Psat07G0158800-T1">
    <property type="protein sequence ID" value="KAI5384636.1"/>
    <property type="gene ID" value="KIW84_071588"/>
</dbReference>
<dbReference type="Gene3D" id="3.30.50.10">
    <property type="entry name" value="Erythroid Transcription Factor GATA-1, subunit A"/>
    <property type="match status" value="1"/>
</dbReference>
<gene>
    <name evidence="7" type="ORF">KIW84_071588</name>
</gene>
<keyword evidence="8" id="KW-1185">Reference proteome</keyword>
<dbReference type="SUPFAM" id="SSF57716">
    <property type="entry name" value="Glucocorticoid receptor-like (DNA-binding domain)"/>
    <property type="match status" value="1"/>
</dbReference>